<dbReference type="InterPro" id="IPR029060">
    <property type="entry name" value="PIN-like_dom_sf"/>
</dbReference>
<reference evidence="2 3" key="1">
    <citation type="journal article" date="2018" name="Aquat. Microb. Ecol.">
        <title>Gammaproteobacterial methanotrophs dominate.</title>
        <authorList>
            <person name="Rissanen A.J."/>
            <person name="Saarenheimo J."/>
            <person name="Tiirola M."/>
            <person name="Peura S."/>
            <person name="Aalto S.L."/>
            <person name="Karvinen A."/>
            <person name="Nykanen H."/>
        </authorList>
    </citation>
    <scope>NUCLEOTIDE SEQUENCE [LARGE SCALE GENOMIC DNA]</scope>
    <source>
        <strain evidence="2">AMbin10</strain>
    </source>
</reference>
<dbReference type="InterPro" id="IPR002850">
    <property type="entry name" value="PIN_toxin-like"/>
</dbReference>
<dbReference type="NCBIfam" id="TIGR00305">
    <property type="entry name" value="putative toxin-antitoxin system toxin component, PIN family"/>
    <property type="match status" value="1"/>
</dbReference>
<organism evidence="2 3">
    <name type="scientific">Candidatus Methylumidiphilus alinenensis</name>
    <dbReference type="NCBI Taxonomy" id="2202197"/>
    <lineage>
        <taxon>Bacteria</taxon>
        <taxon>Pseudomonadati</taxon>
        <taxon>Pseudomonadota</taxon>
        <taxon>Gammaproteobacteria</taxon>
        <taxon>Methylococcales</taxon>
        <taxon>Candidatus Methylumidiphilus</taxon>
    </lineage>
</organism>
<dbReference type="Pfam" id="PF13470">
    <property type="entry name" value="PIN_3"/>
    <property type="match status" value="1"/>
</dbReference>
<evidence type="ECO:0000259" key="1">
    <source>
        <dbReference type="Pfam" id="PF13470"/>
    </source>
</evidence>
<accession>A0A2W4SCE0</accession>
<dbReference type="Proteomes" id="UP000249396">
    <property type="component" value="Unassembled WGS sequence"/>
</dbReference>
<dbReference type="SUPFAM" id="SSF88723">
    <property type="entry name" value="PIN domain-like"/>
    <property type="match status" value="1"/>
</dbReference>
<protein>
    <submittedName>
        <fullName evidence="2">Putative toxin-antitoxin system toxin component, PIN family</fullName>
    </submittedName>
</protein>
<evidence type="ECO:0000313" key="3">
    <source>
        <dbReference type="Proteomes" id="UP000249396"/>
    </source>
</evidence>
<sequence length="154" mass="17084">MKVEPGVLADYALVVVDTNVLLSAALSPRGTPAKLVNWLLAESCLVFSQATFDEWESRIWKPKFDRYLPVERRNRLLREFNAAARWVDVPSSIAGQAFSRDATDDAFVHVAMAAKVNRLISGDDDLLCLHPLGDLHILTPRAALDEISQINRGA</sequence>
<dbReference type="EMBL" id="QJPH01000464">
    <property type="protein sequence ID" value="PZN73190.1"/>
    <property type="molecule type" value="Genomic_DNA"/>
</dbReference>
<proteinExistence type="predicted"/>
<comment type="caution">
    <text evidence="2">The sequence shown here is derived from an EMBL/GenBank/DDBJ whole genome shotgun (WGS) entry which is preliminary data.</text>
</comment>
<gene>
    <name evidence="2" type="ORF">DM484_23125</name>
</gene>
<feature type="domain" description="PIN" evidence="1">
    <location>
        <begin position="14"/>
        <end position="123"/>
    </location>
</feature>
<name>A0A2W4SCE0_9GAMM</name>
<dbReference type="InterPro" id="IPR002716">
    <property type="entry name" value="PIN_dom"/>
</dbReference>
<dbReference type="AlphaFoldDB" id="A0A2W4SCE0"/>
<dbReference type="PANTHER" id="PTHR34610:SF3">
    <property type="entry name" value="SSL7007 PROTEIN"/>
    <property type="match status" value="1"/>
</dbReference>
<evidence type="ECO:0000313" key="2">
    <source>
        <dbReference type="EMBL" id="PZN73190.1"/>
    </source>
</evidence>
<dbReference type="PANTHER" id="PTHR34610">
    <property type="entry name" value="SSL7007 PROTEIN"/>
    <property type="match status" value="1"/>
</dbReference>